<evidence type="ECO:0000313" key="3">
    <source>
        <dbReference type="EMBL" id="CAL8116543.1"/>
    </source>
</evidence>
<feature type="transmembrane region" description="Helical" evidence="1">
    <location>
        <begin position="6"/>
        <end position="26"/>
    </location>
</feature>
<feature type="domain" description="Methyltransferase type 11" evidence="2">
    <location>
        <begin position="80"/>
        <end position="177"/>
    </location>
</feature>
<dbReference type="Pfam" id="PF08241">
    <property type="entry name" value="Methyltransf_11"/>
    <property type="match status" value="1"/>
</dbReference>
<dbReference type="Gene3D" id="3.40.50.150">
    <property type="entry name" value="Vaccinia Virus protein VP39"/>
    <property type="match status" value="1"/>
</dbReference>
<dbReference type="CDD" id="cd02440">
    <property type="entry name" value="AdoMet_MTases"/>
    <property type="match status" value="1"/>
</dbReference>
<protein>
    <recommendedName>
        <fullName evidence="2">Methyltransferase type 11 domain-containing protein</fullName>
    </recommendedName>
</protein>
<reference evidence="3 4" key="1">
    <citation type="submission" date="2024-08" db="EMBL/GenBank/DDBJ databases">
        <authorList>
            <person name="Cucini C."/>
            <person name="Frati F."/>
        </authorList>
    </citation>
    <scope>NUCLEOTIDE SEQUENCE [LARGE SCALE GENOMIC DNA]</scope>
</reference>
<keyword evidence="1" id="KW-0472">Membrane</keyword>
<dbReference type="InterPro" id="IPR029063">
    <property type="entry name" value="SAM-dependent_MTases_sf"/>
</dbReference>
<evidence type="ECO:0000259" key="2">
    <source>
        <dbReference type="Pfam" id="PF08241"/>
    </source>
</evidence>
<organism evidence="3 4">
    <name type="scientific">Orchesella dallaii</name>
    <dbReference type="NCBI Taxonomy" id="48710"/>
    <lineage>
        <taxon>Eukaryota</taxon>
        <taxon>Metazoa</taxon>
        <taxon>Ecdysozoa</taxon>
        <taxon>Arthropoda</taxon>
        <taxon>Hexapoda</taxon>
        <taxon>Collembola</taxon>
        <taxon>Entomobryomorpha</taxon>
        <taxon>Entomobryoidea</taxon>
        <taxon>Orchesellidae</taxon>
        <taxon>Orchesellinae</taxon>
        <taxon>Orchesella</taxon>
    </lineage>
</organism>
<accession>A0ABP1R5E6</accession>
<keyword evidence="1" id="KW-0812">Transmembrane</keyword>
<dbReference type="PANTHER" id="PTHR45036">
    <property type="entry name" value="METHYLTRANSFERASE LIKE 7B"/>
    <property type="match status" value="1"/>
</dbReference>
<keyword evidence="1" id="KW-1133">Transmembrane helix</keyword>
<gene>
    <name evidence="3" type="ORF">ODALV1_LOCUS17330</name>
</gene>
<name>A0ABP1R5E6_9HEXA</name>
<sequence length="263" mass="29841">MLLEIIGVSFILVLLWICLEFGTRFIGTKNRNKFFANFFKDVPMFYNEKTGPLKKELFSSLRELQVSSTELKNRKGIRILEIGAGSGANMEYYPENTKLTVVEPNPFFKEHLESTVKKFPGVELERYLITGAEDMKDIPDHSVDAVVSTSVLCSANDVQGIYKEIRRVLVPGGRYFFMDHVIDPRPSLLKLTQVFLGSLGIFQLFLNGCRPDKDIKRELEKGGFAQLDAKQFRLNLKGGVPLRYSVLYFVLPHIYGSATTALQ</sequence>
<comment type="caution">
    <text evidence="3">The sequence shown here is derived from an EMBL/GenBank/DDBJ whole genome shotgun (WGS) entry which is preliminary data.</text>
</comment>
<dbReference type="Proteomes" id="UP001642540">
    <property type="component" value="Unassembled WGS sequence"/>
</dbReference>
<dbReference type="EMBL" id="CAXLJM020000053">
    <property type="protein sequence ID" value="CAL8116543.1"/>
    <property type="molecule type" value="Genomic_DNA"/>
</dbReference>
<keyword evidence="4" id="KW-1185">Reference proteome</keyword>
<dbReference type="SUPFAM" id="SSF53335">
    <property type="entry name" value="S-adenosyl-L-methionine-dependent methyltransferases"/>
    <property type="match status" value="1"/>
</dbReference>
<dbReference type="InterPro" id="IPR013216">
    <property type="entry name" value="Methyltransf_11"/>
</dbReference>
<evidence type="ECO:0000256" key="1">
    <source>
        <dbReference type="SAM" id="Phobius"/>
    </source>
</evidence>
<dbReference type="InterPro" id="IPR052356">
    <property type="entry name" value="Thiol_S-MT"/>
</dbReference>
<evidence type="ECO:0000313" key="4">
    <source>
        <dbReference type="Proteomes" id="UP001642540"/>
    </source>
</evidence>
<dbReference type="PANTHER" id="PTHR45036:SF1">
    <property type="entry name" value="METHYLTRANSFERASE LIKE 7A"/>
    <property type="match status" value="1"/>
</dbReference>
<proteinExistence type="predicted"/>